<dbReference type="EMBL" id="JAFBEV010000031">
    <property type="protein sequence ID" value="MBM7659016.1"/>
    <property type="molecule type" value="Genomic_DNA"/>
</dbReference>
<keyword evidence="3" id="KW-1185">Reference proteome</keyword>
<name>A0ABS2QB31_9BACL</name>
<proteinExistence type="predicted"/>
<sequence length="149" mass="17267">MKLSNKYERIFSVFFNTRTDSDDWFFFARKMHRAFEKRHVANVVQVTDFVWITSIGTGEADQAAWLSGVIWSLKCMILPLISEWLDDPPPRIKVVPLFQERRLATRFSCMISFKAGEAIAMMRRIKRQMKEGEADGRASNPRFNENGAG</sequence>
<gene>
    <name evidence="2" type="ORF">JOC27_002492</name>
</gene>
<accession>A0ABS2QB31</accession>
<dbReference type="Proteomes" id="UP000823201">
    <property type="component" value="Unassembled WGS sequence"/>
</dbReference>
<evidence type="ECO:0000313" key="2">
    <source>
        <dbReference type="EMBL" id="MBM7659016.1"/>
    </source>
</evidence>
<dbReference type="RefSeq" id="WP_205007561.1">
    <property type="nucleotide sequence ID" value="NZ_CBCRXA010000029.1"/>
</dbReference>
<reference evidence="2 3" key="1">
    <citation type="submission" date="2021-01" db="EMBL/GenBank/DDBJ databases">
        <title>Genomic Encyclopedia of Type Strains, Phase IV (KMG-IV): sequencing the most valuable type-strain genomes for metagenomic binning, comparative biology and taxonomic classification.</title>
        <authorList>
            <person name="Goeker M."/>
        </authorList>
    </citation>
    <scope>NUCLEOTIDE SEQUENCE [LARGE SCALE GENOMIC DNA]</scope>
    <source>
        <strain evidence="2 3">DSM 100968</strain>
    </source>
</reference>
<dbReference type="Pfam" id="PF11167">
    <property type="entry name" value="DUF2953"/>
    <property type="match status" value="1"/>
</dbReference>
<protein>
    <submittedName>
        <fullName evidence="2">Uncharacterized protein</fullName>
    </submittedName>
</protein>
<feature type="region of interest" description="Disordered" evidence="1">
    <location>
        <begin position="130"/>
        <end position="149"/>
    </location>
</feature>
<evidence type="ECO:0000313" key="3">
    <source>
        <dbReference type="Proteomes" id="UP000823201"/>
    </source>
</evidence>
<evidence type="ECO:0000256" key="1">
    <source>
        <dbReference type="SAM" id="MobiDB-lite"/>
    </source>
</evidence>
<organism evidence="2 3">
    <name type="scientific">Sporolactobacillus spathodeae</name>
    <dbReference type="NCBI Taxonomy" id="1465502"/>
    <lineage>
        <taxon>Bacteria</taxon>
        <taxon>Bacillati</taxon>
        <taxon>Bacillota</taxon>
        <taxon>Bacilli</taxon>
        <taxon>Bacillales</taxon>
        <taxon>Sporolactobacillaceae</taxon>
        <taxon>Sporolactobacillus</taxon>
    </lineage>
</organism>
<comment type="caution">
    <text evidence="2">The sequence shown here is derived from an EMBL/GenBank/DDBJ whole genome shotgun (WGS) entry which is preliminary data.</text>
</comment>
<dbReference type="InterPro" id="IPR021338">
    <property type="entry name" value="DUF2953"/>
</dbReference>